<sequence>MEVHDPVQQTVGAQSKGNGYKDAGEEVLWRFPAVAAQKQSRVAQKLSGRLCVDGGAEDPRRLDHREIRAVAGRPLVKVASGELVEHRTAQIMADVRDQQAAQQLVVDVCGRDQRKQAPPQRAKHVLVLEGGPIGGQLEEINGVPGDELRSHVRDKPLHRLGQFGIVGAVVCQEDVCGRVEWRGSKIHYEQLRELEQHKREEHKLENKK</sequence>
<evidence type="ECO:0000313" key="2">
    <source>
        <dbReference type="EMBL" id="KAG7765438.1"/>
    </source>
</evidence>
<dbReference type="Proteomes" id="UP000738402">
    <property type="component" value="Unassembled WGS sequence"/>
</dbReference>
<dbReference type="Proteomes" id="UP000697297">
    <property type="component" value="Unassembled WGS sequence"/>
</dbReference>
<comment type="caution">
    <text evidence="1">The sequence shown here is derived from an EMBL/GenBank/DDBJ whole genome shotgun (WGS) entry which is preliminary data.</text>
</comment>
<dbReference type="EMBL" id="JAHLUH010000005">
    <property type="protein sequence ID" value="KAG7728077.1"/>
    <property type="molecule type" value="Genomic_DNA"/>
</dbReference>
<protein>
    <submittedName>
        <fullName evidence="1">Uncharacterized protein</fullName>
    </submittedName>
</protein>
<name>A0AAN6I1N9_9ASCO</name>
<evidence type="ECO:0000313" key="3">
    <source>
        <dbReference type="Proteomes" id="UP000697297"/>
    </source>
</evidence>
<reference evidence="1 3" key="1">
    <citation type="journal article" date="2021" name="G3 (Bethesda)">
        <title>Genomic diversity, chromosomal rearrangements, and interspecies hybridization in the ogataea polymorpha species complex.</title>
        <authorList>
            <person name="Hanson S.J."/>
            <person name="Cinneide E.O."/>
            <person name="Salzberg L.I."/>
            <person name="Wolfe K.H."/>
            <person name="McGowan J."/>
            <person name="Fitzpatrick D.A."/>
            <person name="Matlin K."/>
        </authorList>
    </citation>
    <scope>NUCLEOTIDE SEQUENCE</scope>
    <source>
        <strain evidence="2">81-436-3</strain>
        <strain evidence="1">83-405-1</strain>
    </source>
</reference>
<evidence type="ECO:0000313" key="1">
    <source>
        <dbReference type="EMBL" id="KAG7728077.1"/>
    </source>
</evidence>
<evidence type="ECO:0000313" key="4">
    <source>
        <dbReference type="Proteomes" id="UP000738402"/>
    </source>
</evidence>
<proteinExistence type="predicted"/>
<keyword evidence="3" id="KW-1185">Reference proteome</keyword>
<accession>A0AAN6I1N9</accession>
<gene>
    <name evidence="1" type="ORF">KL933_002203</name>
    <name evidence="2" type="ORF">KL946_002495</name>
</gene>
<organism evidence="1 4">
    <name type="scientific">Ogataea haglerorum</name>
    <dbReference type="NCBI Taxonomy" id="1937702"/>
    <lineage>
        <taxon>Eukaryota</taxon>
        <taxon>Fungi</taxon>
        <taxon>Dikarya</taxon>
        <taxon>Ascomycota</taxon>
        <taxon>Saccharomycotina</taxon>
        <taxon>Pichiomycetes</taxon>
        <taxon>Pichiales</taxon>
        <taxon>Pichiaceae</taxon>
        <taxon>Ogataea</taxon>
    </lineage>
</organism>
<dbReference type="AlphaFoldDB" id="A0AAN6I1N9"/>
<dbReference type="EMBL" id="JAHLUN010000006">
    <property type="protein sequence ID" value="KAG7765438.1"/>
    <property type="molecule type" value="Genomic_DNA"/>
</dbReference>